<dbReference type="InterPro" id="IPR009081">
    <property type="entry name" value="PP-bd_ACP"/>
</dbReference>
<keyword evidence="4" id="KW-0597">Phosphoprotein</keyword>
<dbReference type="InterPro" id="IPR010071">
    <property type="entry name" value="AA_adenyl_dom"/>
</dbReference>
<dbReference type="InterPro" id="IPR023213">
    <property type="entry name" value="CAT-like_dom_sf"/>
</dbReference>
<organism evidence="9 10">
    <name type="scientific">Paenibacillus plantarum</name>
    <dbReference type="NCBI Taxonomy" id="2654975"/>
    <lineage>
        <taxon>Bacteria</taxon>
        <taxon>Bacillati</taxon>
        <taxon>Bacillota</taxon>
        <taxon>Bacilli</taxon>
        <taxon>Bacillales</taxon>
        <taxon>Paenibacillaceae</taxon>
        <taxon>Paenibacillus</taxon>
    </lineage>
</organism>
<evidence type="ECO:0000256" key="2">
    <source>
        <dbReference type="ARBA" id="ARBA00006432"/>
    </source>
</evidence>
<keyword evidence="10" id="KW-1185">Reference proteome</keyword>
<comment type="caution">
    <text evidence="9">The sequence shown here is derived from an EMBL/GenBank/DDBJ whole genome shotgun (WGS) entry which is preliminary data.</text>
</comment>
<dbReference type="Gene3D" id="3.30.300.30">
    <property type="match status" value="2"/>
</dbReference>
<dbReference type="RefSeq" id="WP_171629075.1">
    <property type="nucleotide sequence ID" value="NZ_WHNY01000010.1"/>
</dbReference>
<evidence type="ECO:0000256" key="5">
    <source>
        <dbReference type="ARBA" id="ARBA00022737"/>
    </source>
</evidence>
<dbReference type="Gene3D" id="1.10.1200.10">
    <property type="entry name" value="ACP-like"/>
    <property type="match status" value="1"/>
</dbReference>
<dbReference type="InterPro" id="IPR018317">
    <property type="entry name" value="QueC"/>
</dbReference>
<dbReference type="Gene3D" id="2.30.38.10">
    <property type="entry name" value="Luciferase, Domain 3"/>
    <property type="match status" value="1"/>
</dbReference>
<evidence type="ECO:0000256" key="7">
    <source>
        <dbReference type="ARBA" id="ARBA00023268"/>
    </source>
</evidence>
<dbReference type="Pfam" id="PF06508">
    <property type="entry name" value="QueC"/>
    <property type="match status" value="1"/>
</dbReference>
<protein>
    <submittedName>
        <fullName evidence="9">Amino acid adenylation domain-containing protein</fullName>
    </submittedName>
</protein>
<dbReference type="SUPFAM" id="SSF56801">
    <property type="entry name" value="Acetyl-CoA synthetase-like"/>
    <property type="match status" value="1"/>
</dbReference>
<dbReference type="Proteomes" id="UP000653578">
    <property type="component" value="Unassembled WGS sequence"/>
</dbReference>
<keyword evidence="7" id="KW-0511">Multifunctional enzyme</keyword>
<proteinExistence type="inferred from homology"/>
<dbReference type="Gene3D" id="3.40.50.980">
    <property type="match status" value="2"/>
</dbReference>
<dbReference type="PROSITE" id="PS00455">
    <property type="entry name" value="AMP_BINDING"/>
    <property type="match status" value="1"/>
</dbReference>
<dbReference type="CDD" id="cd19531">
    <property type="entry name" value="LCL_NRPS-like"/>
    <property type="match status" value="1"/>
</dbReference>
<dbReference type="PANTHER" id="PTHR45527">
    <property type="entry name" value="NONRIBOSOMAL PEPTIDE SYNTHETASE"/>
    <property type="match status" value="1"/>
</dbReference>
<evidence type="ECO:0000259" key="8">
    <source>
        <dbReference type="PROSITE" id="PS50075"/>
    </source>
</evidence>
<comment type="cofactor">
    <cofactor evidence="1">
        <name>pantetheine 4'-phosphate</name>
        <dbReference type="ChEBI" id="CHEBI:47942"/>
    </cofactor>
</comment>
<dbReference type="PANTHER" id="PTHR45527:SF1">
    <property type="entry name" value="FATTY ACID SYNTHASE"/>
    <property type="match status" value="1"/>
</dbReference>
<evidence type="ECO:0000256" key="3">
    <source>
        <dbReference type="ARBA" id="ARBA00022450"/>
    </source>
</evidence>
<dbReference type="Gene3D" id="3.30.559.10">
    <property type="entry name" value="Chloramphenicol acetyltransferase-like domain"/>
    <property type="match status" value="1"/>
</dbReference>
<dbReference type="Pfam" id="PF00501">
    <property type="entry name" value="AMP-binding"/>
    <property type="match status" value="1"/>
</dbReference>
<keyword evidence="5" id="KW-0677">Repeat</keyword>
<dbReference type="InterPro" id="IPR014729">
    <property type="entry name" value="Rossmann-like_a/b/a_fold"/>
</dbReference>
<comment type="similarity">
    <text evidence="2">Belongs to the ATP-dependent AMP-binding enzyme family.</text>
</comment>
<dbReference type="CDD" id="cd05930">
    <property type="entry name" value="A_NRPS"/>
    <property type="match status" value="1"/>
</dbReference>
<dbReference type="Gene3D" id="3.30.559.30">
    <property type="entry name" value="Nonribosomal peptide synthetase, condensation domain"/>
    <property type="match status" value="1"/>
</dbReference>
<dbReference type="SUPFAM" id="SSF47336">
    <property type="entry name" value="ACP-like"/>
    <property type="match status" value="1"/>
</dbReference>
<reference evidence="9 10" key="1">
    <citation type="submission" date="2019-10" db="EMBL/GenBank/DDBJ databases">
        <title>Description of Paenibacillus humi sp. nov.</title>
        <authorList>
            <person name="Carlier A."/>
            <person name="Qi S."/>
        </authorList>
    </citation>
    <scope>NUCLEOTIDE SEQUENCE [LARGE SCALE GENOMIC DNA]</scope>
    <source>
        <strain evidence="9 10">LMG 31461</strain>
    </source>
</reference>
<dbReference type="InterPro" id="IPR000873">
    <property type="entry name" value="AMP-dep_synth/lig_dom"/>
</dbReference>
<sequence length="1387" mass="159271">MEKTIQDKLNTAFKFFEQRLAIEYGKQKITYEELNYASDQVSLVLQHYGVKQGTRIGILVENKAKLIVALLGILKANCIFVPLDPQHPDGRLEKITRISNINYLITEEKIMTRASSIFERNMQGRVLSIESIEKITEDVANEPPIYSPDEPIYIYFTSGSTGQPKGILGKNESLLQFINWEIKLLSINENTKVSQLTSPGFDASLRDIFVPLCAGGTICIPESREIILDSLKFSRWLEESKVQVVHCTPSLFNLINFEALSNSSFPALKYILMAGEKIVPYSLKRWYDIIGERIQLVNLYGPTETTMVKMYYFIQKTDLSRNIIPIGKAMPGTTCYILDENLNRCPDGTFGEIYIETSYGTLGYYGNPDLTAERFINHPIVLKKGLLYKTGDLGRILPDGNMEYIGRIDSQVKIRGNRLELGEIENELLSYQGIRQCVVNLRANYKVKGEQHNTSCCKQCGLPSTYPNTVIDADSICNVCKEYDDYKGISDAYFRPINELKEKFDYARNDTENGYDCLLLYSGGKDSTYVLYKLIEIGVRVLTFTFDNGHISKTALQNIDRIVKEHQIDHITGTVDNMSQIFLDGLHEEISVCNGCFKVLSKLSTKIAYEKGIKYIVTGLSRGQIFDLHLYDVLQQSMVQTVEDIKKKLDEKRLLYHSKHDYVSKNLNPTYAIDKNMLEQVELIDFFRYSDVTKGEIIEFLKTKSSYWSNPVDTGFCSSNCLINDVGIYLQRKNKNYDNYTFPNSWEVRTGHISLEESQAESNSHVDELKVTKILNKLGYVVNEERDTDPGCLIAYYIADKTVDNDQLREYLKHSLPDYMIPTHCIPVTSIPLTPNGKVDYLALPEPNSSASKVYIAPRDEIEIKLSEIWRDILGIKKISIDDNFLDIGVHSLNIMTLIARVYEEFEVELPLEEVFNHATIDNIASFIKEKGKGNSMTISAAEFKKYYTLSAAQRRVFTNTQIMDTGNGYNLTTTFVVSGELDIQRLQSAFYQLINRHESLRTSFTIKDGMPVQIIHDHVNFSLPVLELNNRSINELIQECIHVFELEKSPLFQVTLVKIAEQKHILILNFHHIVADGKSVLILQRDLASLYSKKELPKLNIQYKDFAEWQNTMQQSETLQVQEQFWLDSFKKFPPGRGIPTDFPRKKVRTLAGDLVTWEIDQTLCNHLYQIAAEQKTTIFMLLLAAFNVLYSKYAAYEDISIGTPVEGRRYTDIKHVVGMFVNVLAIRSNPSKQKSFRTYLEEIKTITLRSYENQDYQYDMLLKKLNLHTKEMDSQLFNTVFSMLNYEDYTAKVDDITFEYVENQPTEEIYNLRVEIIESPSGFKGSFKYSSELYKKETIEQLVKDYTKILEIIAENLDVLIQDIQLREEMLIPTSHSFSEVIFDF</sequence>
<evidence type="ECO:0000313" key="10">
    <source>
        <dbReference type="Proteomes" id="UP000653578"/>
    </source>
</evidence>
<dbReference type="InterPro" id="IPR006162">
    <property type="entry name" value="Ppantetheine_attach_site"/>
</dbReference>
<keyword evidence="3" id="KW-0596">Phosphopantetheine</keyword>
<evidence type="ECO:0000256" key="6">
    <source>
        <dbReference type="ARBA" id="ARBA00023194"/>
    </source>
</evidence>
<dbReference type="InterPro" id="IPR020845">
    <property type="entry name" value="AMP-binding_CS"/>
</dbReference>
<evidence type="ECO:0000313" key="9">
    <source>
        <dbReference type="EMBL" id="NOU63269.1"/>
    </source>
</evidence>
<name>A0ABX1X4E8_9BACL</name>
<gene>
    <name evidence="9" type="ORF">GC096_04320</name>
</gene>
<dbReference type="PROSITE" id="PS00012">
    <property type="entry name" value="PHOSPHOPANTETHEINE"/>
    <property type="match status" value="1"/>
</dbReference>
<dbReference type="PROSITE" id="PS50075">
    <property type="entry name" value="CARRIER"/>
    <property type="match status" value="1"/>
</dbReference>
<dbReference type="InterPro" id="IPR001242">
    <property type="entry name" value="Condensation_dom"/>
</dbReference>
<dbReference type="SUPFAM" id="SSF52402">
    <property type="entry name" value="Adenine nucleotide alpha hydrolases-like"/>
    <property type="match status" value="1"/>
</dbReference>
<evidence type="ECO:0000256" key="4">
    <source>
        <dbReference type="ARBA" id="ARBA00022553"/>
    </source>
</evidence>
<dbReference type="NCBIfam" id="TIGR01733">
    <property type="entry name" value="AA-adenyl-dom"/>
    <property type="match status" value="1"/>
</dbReference>
<dbReference type="SUPFAM" id="SSF52777">
    <property type="entry name" value="CoA-dependent acyltransferases"/>
    <property type="match status" value="2"/>
</dbReference>
<dbReference type="InterPro" id="IPR036736">
    <property type="entry name" value="ACP-like_sf"/>
</dbReference>
<dbReference type="InterPro" id="IPR045851">
    <property type="entry name" value="AMP-bd_C_sf"/>
</dbReference>
<keyword evidence="6" id="KW-0045">Antibiotic biosynthesis</keyword>
<dbReference type="Pfam" id="PF00668">
    <property type="entry name" value="Condensation"/>
    <property type="match status" value="1"/>
</dbReference>
<accession>A0ABX1X4E8</accession>
<evidence type="ECO:0000256" key="1">
    <source>
        <dbReference type="ARBA" id="ARBA00001957"/>
    </source>
</evidence>
<feature type="domain" description="Carrier" evidence="8">
    <location>
        <begin position="857"/>
        <end position="932"/>
    </location>
</feature>
<dbReference type="Gene3D" id="3.40.50.620">
    <property type="entry name" value="HUPs"/>
    <property type="match status" value="1"/>
</dbReference>
<dbReference type="Pfam" id="PF00550">
    <property type="entry name" value="PP-binding"/>
    <property type="match status" value="1"/>
</dbReference>
<dbReference type="EMBL" id="WHNY01000010">
    <property type="protein sequence ID" value="NOU63269.1"/>
    <property type="molecule type" value="Genomic_DNA"/>
</dbReference>